<dbReference type="Proteomes" id="UP000054217">
    <property type="component" value="Unassembled WGS sequence"/>
</dbReference>
<evidence type="ECO:0000256" key="2">
    <source>
        <dbReference type="ARBA" id="ARBA00022553"/>
    </source>
</evidence>
<keyword evidence="4" id="KW-0804">Transcription</keyword>
<dbReference type="GO" id="GO:0003677">
    <property type="term" value="F:DNA binding"/>
    <property type="evidence" value="ECO:0007669"/>
    <property type="project" value="UniProtKB-KW"/>
</dbReference>
<dbReference type="InterPro" id="IPR036388">
    <property type="entry name" value="WH-like_DNA-bd_sf"/>
</dbReference>
<dbReference type="STRING" id="870435.A0A0C3JLF5"/>
<dbReference type="PANTHER" id="PTHR15180">
    <property type="entry name" value="GENERAL TRANSCRIPTION FACTOR 3C POLYPEPTIDE 1"/>
    <property type="match status" value="1"/>
</dbReference>
<comment type="subcellular location">
    <subcellularLocation>
        <location evidence="1">Nucleus</location>
    </subcellularLocation>
</comment>
<dbReference type="Gene3D" id="1.10.10.10">
    <property type="entry name" value="Winged helix-like DNA-binding domain superfamily/Winged helix DNA-binding domain"/>
    <property type="match status" value="1"/>
</dbReference>
<keyword evidence="2" id="KW-0597">Phosphoprotein</keyword>
<sequence>MDVLVHHCLRELSFDGDLGCNVSRLKDFIVNYYSNSGGPQQVADDTFCAFVWSVVVQQPAVRVGVVPPGITSEVYVAPQIKARRQAAAVELKQRHGDDLRIAVDPQTSFAAITGSHIRPAKLSAMVYSALQLITRGREEGITTVELGRRTKYDQKTCFYVIKQLVELDLVVKKSSLATNSTGRG</sequence>
<dbReference type="AlphaFoldDB" id="A0A0C3JLF5"/>
<dbReference type="GO" id="GO:0006384">
    <property type="term" value="P:transcription initiation at RNA polymerase III promoter"/>
    <property type="evidence" value="ECO:0007669"/>
    <property type="project" value="InterPro"/>
</dbReference>
<dbReference type="InParanoid" id="A0A0C3JLF5"/>
<proteinExistence type="predicted"/>
<feature type="domain" description="B-block binding subunit of TFIIIC" evidence="6">
    <location>
        <begin position="124"/>
        <end position="175"/>
    </location>
</feature>
<evidence type="ECO:0000313" key="8">
    <source>
        <dbReference type="Proteomes" id="UP000054217"/>
    </source>
</evidence>
<evidence type="ECO:0000256" key="5">
    <source>
        <dbReference type="ARBA" id="ARBA00023242"/>
    </source>
</evidence>
<dbReference type="InterPro" id="IPR044210">
    <property type="entry name" value="Tfc3-like"/>
</dbReference>
<accession>A0A0C3JLF5</accession>
<keyword evidence="3" id="KW-0238">DNA-binding</keyword>
<dbReference type="Pfam" id="PF04182">
    <property type="entry name" value="B-block_TFIIIC"/>
    <property type="match status" value="1"/>
</dbReference>
<reference evidence="8" key="2">
    <citation type="submission" date="2015-01" db="EMBL/GenBank/DDBJ databases">
        <title>Evolutionary Origins and Diversification of the Mycorrhizal Mutualists.</title>
        <authorList>
            <consortium name="DOE Joint Genome Institute"/>
            <consortium name="Mycorrhizal Genomics Consortium"/>
            <person name="Kohler A."/>
            <person name="Kuo A."/>
            <person name="Nagy L.G."/>
            <person name="Floudas D."/>
            <person name="Copeland A."/>
            <person name="Barry K.W."/>
            <person name="Cichocki N."/>
            <person name="Veneault-Fourrey C."/>
            <person name="LaButti K."/>
            <person name="Lindquist E.A."/>
            <person name="Lipzen A."/>
            <person name="Lundell T."/>
            <person name="Morin E."/>
            <person name="Murat C."/>
            <person name="Riley R."/>
            <person name="Ohm R."/>
            <person name="Sun H."/>
            <person name="Tunlid A."/>
            <person name="Henrissat B."/>
            <person name="Grigoriev I.V."/>
            <person name="Hibbett D.S."/>
            <person name="Martin F."/>
        </authorList>
    </citation>
    <scope>NUCLEOTIDE SEQUENCE [LARGE SCALE GENOMIC DNA]</scope>
    <source>
        <strain evidence="8">Marx 270</strain>
    </source>
</reference>
<dbReference type="GO" id="GO:0005634">
    <property type="term" value="C:nucleus"/>
    <property type="evidence" value="ECO:0007669"/>
    <property type="project" value="UniProtKB-SubCell"/>
</dbReference>
<evidence type="ECO:0000256" key="3">
    <source>
        <dbReference type="ARBA" id="ARBA00023125"/>
    </source>
</evidence>
<dbReference type="GO" id="GO:0042791">
    <property type="term" value="P:5S class rRNA transcription by RNA polymerase III"/>
    <property type="evidence" value="ECO:0007669"/>
    <property type="project" value="TreeGrafter"/>
</dbReference>
<dbReference type="EMBL" id="KN831953">
    <property type="protein sequence ID" value="KIO09983.1"/>
    <property type="molecule type" value="Genomic_DNA"/>
</dbReference>
<gene>
    <name evidence="7" type="ORF">M404DRAFT_224893</name>
</gene>
<dbReference type="OrthoDB" id="68020at2759"/>
<protein>
    <recommendedName>
        <fullName evidence="6">B-block binding subunit of TFIIIC domain-containing protein</fullName>
    </recommendedName>
</protein>
<name>A0A0C3JLF5_PISTI</name>
<evidence type="ECO:0000256" key="1">
    <source>
        <dbReference type="ARBA" id="ARBA00004123"/>
    </source>
</evidence>
<organism evidence="7 8">
    <name type="scientific">Pisolithus tinctorius Marx 270</name>
    <dbReference type="NCBI Taxonomy" id="870435"/>
    <lineage>
        <taxon>Eukaryota</taxon>
        <taxon>Fungi</taxon>
        <taxon>Dikarya</taxon>
        <taxon>Basidiomycota</taxon>
        <taxon>Agaricomycotina</taxon>
        <taxon>Agaricomycetes</taxon>
        <taxon>Agaricomycetidae</taxon>
        <taxon>Boletales</taxon>
        <taxon>Sclerodermatineae</taxon>
        <taxon>Pisolithaceae</taxon>
        <taxon>Pisolithus</taxon>
    </lineage>
</organism>
<dbReference type="InterPro" id="IPR007309">
    <property type="entry name" value="TFIIIC_Bblock-bd"/>
</dbReference>
<dbReference type="GO" id="GO:0000127">
    <property type="term" value="C:transcription factor TFIIIC complex"/>
    <property type="evidence" value="ECO:0007669"/>
    <property type="project" value="InterPro"/>
</dbReference>
<dbReference type="PANTHER" id="PTHR15180:SF1">
    <property type="entry name" value="GENERAL TRANSCRIPTION FACTOR 3C POLYPEPTIDE 1"/>
    <property type="match status" value="1"/>
</dbReference>
<keyword evidence="8" id="KW-1185">Reference proteome</keyword>
<evidence type="ECO:0000313" key="7">
    <source>
        <dbReference type="EMBL" id="KIO09983.1"/>
    </source>
</evidence>
<keyword evidence="5" id="KW-0539">Nucleus</keyword>
<dbReference type="InterPro" id="IPR036390">
    <property type="entry name" value="WH_DNA-bd_sf"/>
</dbReference>
<reference evidence="7 8" key="1">
    <citation type="submission" date="2014-04" db="EMBL/GenBank/DDBJ databases">
        <authorList>
            <consortium name="DOE Joint Genome Institute"/>
            <person name="Kuo A."/>
            <person name="Kohler A."/>
            <person name="Costa M.D."/>
            <person name="Nagy L.G."/>
            <person name="Floudas D."/>
            <person name="Copeland A."/>
            <person name="Barry K.W."/>
            <person name="Cichocki N."/>
            <person name="Veneault-Fourrey C."/>
            <person name="LaButti K."/>
            <person name="Lindquist E.A."/>
            <person name="Lipzen A."/>
            <person name="Lundell T."/>
            <person name="Morin E."/>
            <person name="Murat C."/>
            <person name="Sun H."/>
            <person name="Tunlid A."/>
            <person name="Henrissat B."/>
            <person name="Grigoriev I.V."/>
            <person name="Hibbett D.S."/>
            <person name="Martin F."/>
            <person name="Nordberg H.P."/>
            <person name="Cantor M.N."/>
            <person name="Hua S.X."/>
        </authorList>
    </citation>
    <scope>NUCLEOTIDE SEQUENCE [LARGE SCALE GENOMIC DNA]</scope>
    <source>
        <strain evidence="7 8">Marx 270</strain>
    </source>
</reference>
<dbReference type="SUPFAM" id="SSF46785">
    <property type="entry name" value="Winged helix' DNA-binding domain"/>
    <property type="match status" value="1"/>
</dbReference>
<evidence type="ECO:0000259" key="6">
    <source>
        <dbReference type="Pfam" id="PF04182"/>
    </source>
</evidence>
<dbReference type="HOGENOM" id="CLU_1468757_0_0_1"/>
<evidence type="ECO:0000256" key="4">
    <source>
        <dbReference type="ARBA" id="ARBA00023163"/>
    </source>
</evidence>